<name>A0A0G4G4P0_VITBC</name>
<dbReference type="Proteomes" id="UP000041254">
    <property type="component" value="Unassembled WGS sequence"/>
</dbReference>
<evidence type="ECO:0000256" key="1">
    <source>
        <dbReference type="ARBA" id="ARBA00005189"/>
    </source>
</evidence>
<keyword evidence="9" id="KW-1185">Reference proteome</keyword>
<evidence type="ECO:0000256" key="4">
    <source>
        <dbReference type="ARBA" id="ARBA00023098"/>
    </source>
</evidence>
<dbReference type="InParanoid" id="A0A0G4G4P0"/>
<keyword evidence="3" id="KW-0808">Transferase</keyword>
<keyword evidence="6" id="KW-0812">Transmembrane</keyword>
<dbReference type="CDD" id="cd07989">
    <property type="entry name" value="LPLAT_AGPAT-like"/>
    <property type="match status" value="1"/>
</dbReference>
<protein>
    <recommendedName>
        <fullName evidence="7">Phospholipid/glycerol acyltransferase domain-containing protein</fullName>
    </recommendedName>
</protein>
<sequence length="348" mass="38966">MLQANTTDSSADVEMNGLFSIGGLSVNAFGVLYFIETLFWSIWWALGLLVCGGVLELSDRAGLTLDPARRSIDALNRLWGFFMLTTINSMPVIVNPENLPPNNETCVYVANHASWMDIPAVGMLPRFYKFVAKAELLKVPILGLSIMLSDQVILERDDKRSQIKAYRQCQQILKTGYPLFVFPEGTRSRDGRLKPFGKGGAFKLAQQMNLPVVPVTIEGTHAMMPPTALVPLKPAAGTVKLHIHPKIHPTGFTEDQLREYVWRQIGSALPESQQPLKDDLDTNEAVIQTLPTQRHDKFSADHAAADAAAADKWGYPRRPARTERVRFSELLFMFRQPVTKNPRLINRK</sequence>
<keyword evidence="2" id="KW-0444">Lipid biosynthesis</keyword>
<keyword evidence="4" id="KW-0443">Lipid metabolism</keyword>
<dbReference type="SMART" id="SM00563">
    <property type="entry name" value="PlsC"/>
    <property type="match status" value="1"/>
</dbReference>
<dbReference type="PANTHER" id="PTHR10434">
    <property type="entry name" value="1-ACYL-SN-GLYCEROL-3-PHOSPHATE ACYLTRANSFERASE"/>
    <property type="match status" value="1"/>
</dbReference>
<keyword evidence="6" id="KW-0472">Membrane</keyword>
<dbReference type="PhylomeDB" id="A0A0G4G4P0"/>
<dbReference type="EMBL" id="CDMY01000562">
    <property type="protein sequence ID" value="CEM23232.1"/>
    <property type="molecule type" value="Genomic_DNA"/>
</dbReference>
<dbReference type="AlphaFoldDB" id="A0A0G4G4P0"/>
<evidence type="ECO:0000313" key="9">
    <source>
        <dbReference type="Proteomes" id="UP000041254"/>
    </source>
</evidence>
<dbReference type="InterPro" id="IPR002123">
    <property type="entry name" value="Plipid/glycerol_acylTrfase"/>
</dbReference>
<accession>A0A0G4G4P0</accession>
<evidence type="ECO:0000256" key="5">
    <source>
        <dbReference type="ARBA" id="ARBA00023315"/>
    </source>
</evidence>
<dbReference type="OMA" id="YCVASTH"/>
<comment type="pathway">
    <text evidence="1">Lipid metabolism.</text>
</comment>
<organism evidence="8 9">
    <name type="scientific">Vitrella brassicaformis (strain CCMP3155)</name>
    <dbReference type="NCBI Taxonomy" id="1169540"/>
    <lineage>
        <taxon>Eukaryota</taxon>
        <taxon>Sar</taxon>
        <taxon>Alveolata</taxon>
        <taxon>Colpodellida</taxon>
        <taxon>Vitrellaceae</taxon>
        <taxon>Vitrella</taxon>
    </lineage>
</organism>
<reference evidence="8 9" key="1">
    <citation type="submission" date="2014-11" db="EMBL/GenBank/DDBJ databases">
        <authorList>
            <person name="Zhu J."/>
            <person name="Qi W."/>
            <person name="Song R."/>
        </authorList>
    </citation>
    <scope>NUCLEOTIDE SEQUENCE [LARGE SCALE GENOMIC DNA]</scope>
</reference>
<dbReference type="STRING" id="1169540.A0A0G4G4P0"/>
<evidence type="ECO:0000313" key="8">
    <source>
        <dbReference type="EMBL" id="CEM23232.1"/>
    </source>
</evidence>
<dbReference type="GO" id="GO:0003841">
    <property type="term" value="F:1-acylglycerol-3-phosphate O-acyltransferase activity"/>
    <property type="evidence" value="ECO:0007669"/>
    <property type="project" value="TreeGrafter"/>
</dbReference>
<evidence type="ECO:0000256" key="6">
    <source>
        <dbReference type="SAM" id="Phobius"/>
    </source>
</evidence>
<gene>
    <name evidence="8" type="ORF">Vbra_17027</name>
</gene>
<dbReference type="Pfam" id="PF01553">
    <property type="entry name" value="Acyltransferase"/>
    <property type="match status" value="1"/>
</dbReference>
<feature type="transmembrane region" description="Helical" evidence="6">
    <location>
        <begin position="17"/>
        <end position="35"/>
    </location>
</feature>
<evidence type="ECO:0000259" key="7">
    <source>
        <dbReference type="SMART" id="SM00563"/>
    </source>
</evidence>
<keyword evidence="6" id="KW-1133">Transmembrane helix</keyword>
<dbReference type="SUPFAM" id="SSF69593">
    <property type="entry name" value="Glycerol-3-phosphate (1)-acyltransferase"/>
    <property type="match status" value="1"/>
</dbReference>
<dbReference type="VEuPathDB" id="CryptoDB:Vbra_17027"/>
<proteinExistence type="predicted"/>
<dbReference type="OrthoDB" id="417078at2759"/>
<dbReference type="GO" id="GO:0006654">
    <property type="term" value="P:phosphatidic acid biosynthetic process"/>
    <property type="evidence" value="ECO:0007669"/>
    <property type="project" value="TreeGrafter"/>
</dbReference>
<dbReference type="PANTHER" id="PTHR10434:SF64">
    <property type="entry name" value="1-ACYL-SN-GLYCEROL-3-PHOSPHATE ACYLTRANSFERASE-RELATED"/>
    <property type="match status" value="1"/>
</dbReference>
<evidence type="ECO:0000256" key="3">
    <source>
        <dbReference type="ARBA" id="ARBA00022679"/>
    </source>
</evidence>
<feature type="domain" description="Phospholipid/glycerol acyltransferase" evidence="7">
    <location>
        <begin position="106"/>
        <end position="220"/>
    </location>
</feature>
<keyword evidence="5" id="KW-0012">Acyltransferase</keyword>
<evidence type="ECO:0000256" key="2">
    <source>
        <dbReference type="ARBA" id="ARBA00022516"/>
    </source>
</evidence>